<feature type="signal peptide" evidence="1">
    <location>
        <begin position="1"/>
        <end position="30"/>
    </location>
</feature>
<evidence type="ECO:0008006" key="4">
    <source>
        <dbReference type="Google" id="ProtNLM"/>
    </source>
</evidence>
<evidence type="ECO:0000313" key="2">
    <source>
        <dbReference type="EMBL" id="MCQ8128671.1"/>
    </source>
</evidence>
<dbReference type="EMBL" id="JANIBK010000038">
    <property type="protein sequence ID" value="MCQ8128671.1"/>
    <property type="molecule type" value="Genomic_DNA"/>
</dbReference>
<dbReference type="SUPFAM" id="SSF51445">
    <property type="entry name" value="(Trans)glycosidases"/>
    <property type="match status" value="1"/>
</dbReference>
<proteinExistence type="predicted"/>
<evidence type="ECO:0000313" key="3">
    <source>
        <dbReference type="Proteomes" id="UP001524586"/>
    </source>
</evidence>
<protein>
    <recommendedName>
        <fullName evidence="4">Hyaluronidase</fullName>
    </recommendedName>
</protein>
<sequence>MNINKNRNTHRCALLVLCICFQMVCYSANAQNKADCWLEDKNTGKRFIIFNALLYEQLQDLKKYCIEPINVMYAWEFFPRGPKKNDFRMPEPTVIEKAIQKIKTKNEVTVIDIEHWPLAKVGSKVYLKSINNYLVTMNILKKSLPNIPVGYYGVAPVIDFSRAKNIGSRGHGEWVKENSRMMDVAQSVDAFFPSLYTINSDQRGWLARAKASIDEAHRLGNGKPVYPFIWPNFHEQGGKYPKGTEVPADYWRTQLNFLRENADGFVLWGGYKQTFNSEMMWWKELMSFIEDSFVVKENIGTSDR</sequence>
<dbReference type="Proteomes" id="UP001524586">
    <property type="component" value="Unassembled WGS sequence"/>
</dbReference>
<comment type="caution">
    <text evidence="2">The sequence shown here is derived from an EMBL/GenBank/DDBJ whole genome shotgun (WGS) entry which is preliminary data.</text>
</comment>
<reference evidence="2 3" key="1">
    <citation type="submission" date="2022-07" db="EMBL/GenBank/DDBJ databases">
        <title>Methylomonas rivi sp. nov., Methylomonas rosea sp. nov., Methylomonas aureus sp. nov. and Methylomonas subterranea sp. nov., four novel methanotrophs isolated from a freshwater creek and the deep terrestrial subsurface.</title>
        <authorList>
            <person name="Abin C."/>
            <person name="Sankaranarayanan K."/>
            <person name="Garner C."/>
            <person name="Sindelar R."/>
            <person name="Kotary K."/>
            <person name="Garner R."/>
            <person name="Barclay S."/>
            <person name="Lawson P."/>
            <person name="Krumholz L."/>
        </authorList>
    </citation>
    <scope>NUCLEOTIDE SEQUENCE [LARGE SCALE GENOMIC DNA]</scope>
    <source>
        <strain evidence="2 3">WSC-6</strain>
    </source>
</reference>
<name>A0ABT1U4B1_9GAMM</name>
<accession>A0ABT1U4B1</accession>
<feature type="chain" id="PRO_5045881681" description="Hyaluronidase" evidence="1">
    <location>
        <begin position="31"/>
        <end position="304"/>
    </location>
</feature>
<evidence type="ECO:0000256" key="1">
    <source>
        <dbReference type="SAM" id="SignalP"/>
    </source>
</evidence>
<dbReference type="InterPro" id="IPR017853">
    <property type="entry name" value="GH"/>
</dbReference>
<keyword evidence="1" id="KW-0732">Signal</keyword>
<dbReference type="InterPro" id="IPR013785">
    <property type="entry name" value="Aldolase_TIM"/>
</dbReference>
<keyword evidence="3" id="KW-1185">Reference proteome</keyword>
<dbReference type="Gene3D" id="3.20.20.70">
    <property type="entry name" value="Aldolase class I"/>
    <property type="match status" value="1"/>
</dbReference>
<organism evidence="2 3">
    <name type="scientific">Methylomonas rivi</name>
    <dbReference type="NCBI Taxonomy" id="2952226"/>
    <lineage>
        <taxon>Bacteria</taxon>
        <taxon>Pseudomonadati</taxon>
        <taxon>Pseudomonadota</taxon>
        <taxon>Gammaproteobacteria</taxon>
        <taxon>Methylococcales</taxon>
        <taxon>Methylococcaceae</taxon>
        <taxon>Methylomonas</taxon>
    </lineage>
</organism>
<gene>
    <name evidence="2" type="ORF">NP596_09385</name>
</gene>
<dbReference type="RefSeq" id="WP_256615067.1">
    <property type="nucleotide sequence ID" value="NZ_JANIBK010000038.1"/>
</dbReference>